<evidence type="ECO:0000256" key="1">
    <source>
        <dbReference type="SAM" id="SignalP"/>
    </source>
</evidence>
<comment type="caution">
    <text evidence="2">The sequence shown here is derived from an EMBL/GenBank/DDBJ whole genome shotgun (WGS) entry which is preliminary data.</text>
</comment>
<dbReference type="PROSITE" id="PS51257">
    <property type="entry name" value="PROKAR_LIPOPROTEIN"/>
    <property type="match status" value="1"/>
</dbReference>
<evidence type="ECO:0000313" key="3">
    <source>
        <dbReference type="Proteomes" id="UP000218172"/>
    </source>
</evidence>
<organism evidence="2 3">
    <name type="scientific">SAR86 cluster bacterium</name>
    <dbReference type="NCBI Taxonomy" id="2030880"/>
    <lineage>
        <taxon>Bacteria</taxon>
        <taxon>Pseudomonadati</taxon>
        <taxon>Pseudomonadota</taxon>
        <taxon>Gammaproteobacteria</taxon>
        <taxon>SAR86 cluster</taxon>
    </lineage>
</organism>
<proteinExistence type="predicted"/>
<dbReference type="AlphaFoldDB" id="A0A2A4MI71"/>
<evidence type="ECO:0000313" key="2">
    <source>
        <dbReference type="EMBL" id="PCH59558.1"/>
    </source>
</evidence>
<gene>
    <name evidence="2" type="ORF">COC19_06950</name>
</gene>
<feature type="chain" id="PRO_5012607592" description="Entry exclusion lipoprotein TrbK" evidence="1">
    <location>
        <begin position="19"/>
        <end position="78"/>
    </location>
</feature>
<dbReference type="EMBL" id="NVQR01000115">
    <property type="protein sequence ID" value="PCH59558.1"/>
    <property type="molecule type" value="Genomic_DNA"/>
</dbReference>
<sequence length="78" mass="8850">MIKLITITSIALILTACSGETAQSVLSENELRTEIAKCNNIRSPSNFKGMACQNFQKECEKRVKKDDRRRDCTIPDWS</sequence>
<dbReference type="Proteomes" id="UP000218172">
    <property type="component" value="Unassembled WGS sequence"/>
</dbReference>
<accession>A0A2A4MI71</accession>
<feature type="signal peptide" evidence="1">
    <location>
        <begin position="1"/>
        <end position="18"/>
    </location>
</feature>
<reference evidence="3" key="1">
    <citation type="submission" date="2017-08" db="EMBL/GenBank/DDBJ databases">
        <title>A dynamic microbial community with high functional redundancy inhabits the cold, oxic subseafloor aquifer.</title>
        <authorList>
            <person name="Tully B.J."/>
            <person name="Wheat C.G."/>
            <person name="Glazer B.T."/>
            <person name="Huber J.A."/>
        </authorList>
    </citation>
    <scope>NUCLEOTIDE SEQUENCE [LARGE SCALE GENOMIC DNA]</scope>
</reference>
<evidence type="ECO:0008006" key="4">
    <source>
        <dbReference type="Google" id="ProtNLM"/>
    </source>
</evidence>
<name>A0A2A4MI71_9GAMM</name>
<protein>
    <recommendedName>
        <fullName evidence="4">Entry exclusion lipoprotein TrbK</fullName>
    </recommendedName>
</protein>
<keyword evidence="1" id="KW-0732">Signal</keyword>